<name>A0ABN3VIK3_9PSEU</name>
<protein>
    <submittedName>
        <fullName evidence="1">Uncharacterized protein</fullName>
    </submittedName>
</protein>
<dbReference type="EMBL" id="BAAAUX010000020">
    <property type="protein sequence ID" value="GAA2808798.1"/>
    <property type="molecule type" value="Genomic_DNA"/>
</dbReference>
<gene>
    <name evidence="1" type="ORF">GCM10010470_50070</name>
</gene>
<organism evidence="1 2">
    <name type="scientific">Saccharopolyspora taberi</name>
    <dbReference type="NCBI Taxonomy" id="60895"/>
    <lineage>
        <taxon>Bacteria</taxon>
        <taxon>Bacillati</taxon>
        <taxon>Actinomycetota</taxon>
        <taxon>Actinomycetes</taxon>
        <taxon>Pseudonocardiales</taxon>
        <taxon>Pseudonocardiaceae</taxon>
        <taxon>Saccharopolyspora</taxon>
    </lineage>
</organism>
<comment type="caution">
    <text evidence="1">The sequence shown here is derived from an EMBL/GenBank/DDBJ whole genome shotgun (WGS) entry which is preliminary data.</text>
</comment>
<accession>A0ABN3VIK3</accession>
<dbReference type="RefSeq" id="WP_344683671.1">
    <property type="nucleotide sequence ID" value="NZ_BAAAUX010000020.1"/>
</dbReference>
<evidence type="ECO:0000313" key="2">
    <source>
        <dbReference type="Proteomes" id="UP001500979"/>
    </source>
</evidence>
<proteinExistence type="predicted"/>
<sequence>MIDPLLLLVLGAILPGATCLAAAAAEVWMLRARARLAAAAAGLPAGAELQGRWRDGTMWRIRVRGTATLREANGDR</sequence>
<keyword evidence="2" id="KW-1185">Reference proteome</keyword>
<dbReference type="Proteomes" id="UP001500979">
    <property type="component" value="Unassembled WGS sequence"/>
</dbReference>
<evidence type="ECO:0000313" key="1">
    <source>
        <dbReference type="EMBL" id="GAA2808798.1"/>
    </source>
</evidence>
<reference evidence="1 2" key="1">
    <citation type="journal article" date="2019" name="Int. J. Syst. Evol. Microbiol.">
        <title>The Global Catalogue of Microorganisms (GCM) 10K type strain sequencing project: providing services to taxonomists for standard genome sequencing and annotation.</title>
        <authorList>
            <consortium name="The Broad Institute Genomics Platform"/>
            <consortium name="The Broad Institute Genome Sequencing Center for Infectious Disease"/>
            <person name="Wu L."/>
            <person name="Ma J."/>
        </authorList>
    </citation>
    <scope>NUCLEOTIDE SEQUENCE [LARGE SCALE GENOMIC DNA]</scope>
    <source>
        <strain evidence="1 2">JCM 9383</strain>
    </source>
</reference>